<feature type="transmembrane region" description="Helical" evidence="8">
    <location>
        <begin position="18"/>
        <end position="37"/>
    </location>
</feature>
<dbReference type="RefSeq" id="WP_210658821.1">
    <property type="nucleotide sequence ID" value="NZ_JAGKQQ010000001.1"/>
</dbReference>
<evidence type="ECO:0000256" key="7">
    <source>
        <dbReference type="ARBA" id="ARBA00023136"/>
    </source>
</evidence>
<comment type="subcellular location">
    <subcellularLocation>
        <location evidence="1">Cell membrane</location>
        <topology evidence="1">Multi-pass membrane protein</topology>
    </subcellularLocation>
</comment>
<accession>A0ABS5BY29</accession>
<keyword evidence="11" id="KW-1185">Reference proteome</keyword>
<dbReference type="InterPro" id="IPR003706">
    <property type="entry name" value="CstA_N"/>
</dbReference>
<comment type="caution">
    <text evidence="10">The sequence shown here is derived from an EMBL/GenBank/DDBJ whole genome shotgun (WGS) entry which is preliminary data.</text>
</comment>
<dbReference type="InterPro" id="IPR051605">
    <property type="entry name" value="CstA"/>
</dbReference>
<feature type="transmembrane region" description="Helical" evidence="8">
    <location>
        <begin position="458"/>
        <end position="478"/>
    </location>
</feature>
<keyword evidence="5 8" id="KW-0812">Transmembrane</keyword>
<reference evidence="10 11" key="1">
    <citation type="submission" date="2021-04" db="EMBL/GenBank/DDBJ databases">
        <authorList>
            <person name="Ivanova A."/>
        </authorList>
    </citation>
    <scope>NUCLEOTIDE SEQUENCE [LARGE SCALE GENOMIC DNA]</scope>
    <source>
        <strain evidence="10 11">G18</strain>
    </source>
</reference>
<organism evidence="10 11">
    <name type="scientific">Gemmata palustris</name>
    <dbReference type="NCBI Taxonomy" id="2822762"/>
    <lineage>
        <taxon>Bacteria</taxon>
        <taxon>Pseudomonadati</taxon>
        <taxon>Planctomycetota</taxon>
        <taxon>Planctomycetia</taxon>
        <taxon>Gemmatales</taxon>
        <taxon>Gemmataceae</taxon>
        <taxon>Gemmata</taxon>
    </lineage>
</organism>
<keyword evidence="7 8" id="KW-0472">Membrane</keyword>
<evidence type="ECO:0000313" key="11">
    <source>
        <dbReference type="Proteomes" id="UP000676565"/>
    </source>
</evidence>
<dbReference type="Pfam" id="PF02554">
    <property type="entry name" value="CstA"/>
    <property type="match status" value="1"/>
</dbReference>
<feature type="domain" description="CstA N-terminal" evidence="9">
    <location>
        <begin position="22"/>
        <end position="699"/>
    </location>
</feature>
<evidence type="ECO:0000256" key="8">
    <source>
        <dbReference type="SAM" id="Phobius"/>
    </source>
</evidence>
<dbReference type="Proteomes" id="UP000676565">
    <property type="component" value="Unassembled WGS sequence"/>
</dbReference>
<sequence>MDLFAITLYSRDPGSGRLLLHAMPVMVVVLCCLAIAYRYYSAFLAAKVAVLDDSRVTPANRLNDGQNYHPTNKWVLFGHHFAAISGAGPLIGPVLAIQYGFAPGLVWLVIGVCLAGAVQDMLVLAASVRRDGKSIAEIARHELGYPAAIIASVAILFIVVIALAGLGIVVVKALGGEEVKLPAETRVILPQIGESAKEIETTGTSVTLQFPPGCTLLYEPANAQRTVRSEAFRVRCPQPPSVNRVHEGRLMIEPFGDRKTIFRNEIPAVYTLPAGSTQLVPGSSWGTFTIACTIPIALLVGLWMYRIRPGRVVEASLIGGFLTLAAVVAGNWVPGSPLERFFSLTRDQTIVTLGVYGFIAAVLPVWLLLGPRDYLSSFLKIGTVGLLIVSVCVANPALQAPPINEVFLNGGPTFPGQIFPFVFICIMCGSISGFHSLVSSGTTPKMVEKESHIRTIGYGSMLIEGLVGVTALIAAAALPSELYYAINVPIDRAPEYQKQLDEVYDKYGVKVPPEGKDPAHATNVDSPQHLDLGQVEEKVGGESLRGRTGGAVTLAVGMSVIFEQAFNWFGVTGEWLLKYWYHFAIMFEALFILTTIDAGTRIARFLLQESVGRVYAPMAKQNWLPGALFASAAVTGGWCWLVWTGSVDTIWPMFGVANQLLAVLALALVTTWMVNNGRGKYAAVTIVPMLFVTSTTLTASVQLVTGRFAQLIETGRAKVAAGAPEVGQKMILTGYLNTALTIFVVTCVVTLLFWSAARWLTVWLGWGKPGNAPKASSPNPNGAA</sequence>
<gene>
    <name evidence="10" type="ORF">J8F10_25640</name>
</gene>
<feature type="transmembrane region" description="Helical" evidence="8">
    <location>
        <begin position="350"/>
        <end position="369"/>
    </location>
</feature>
<evidence type="ECO:0000256" key="5">
    <source>
        <dbReference type="ARBA" id="ARBA00022692"/>
    </source>
</evidence>
<evidence type="ECO:0000256" key="1">
    <source>
        <dbReference type="ARBA" id="ARBA00004651"/>
    </source>
</evidence>
<keyword evidence="6 8" id="KW-1133">Transmembrane helix</keyword>
<evidence type="ECO:0000256" key="2">
    <source>
        <dbReference type="ARBA" id="ARBA00007755"/>
    </source>
</evidence>
<feature type="transmembrane region" description="Helical" evidence="8">
    <location>
        <begin position="312"/>
        <end position="330"/>
    </location>
</feature>
<dbReference type="PANTHER" id="PTHR30252">
    <property type="entry name" value="INNER MEMBRANE PEPTIDE TRANSPORTER"/>
    <property type="match status" value="1"/>
</dbReference>
<dbReference type="EMBL" id="JAGKQQ010000001">
    <property type="protein sequence ID" value="MBP3958644.1"/>
    <property type="molecule type" value="Genomic_DNA"/>
</dbReference>
<feature type="transmembrane region" description="Helical" evidence="8">
    <location>
        <begin position="105"/>
        <end position="126"/>
    </location>
</feature>
<feature type="transmembrane region" description="Helical" evidence="8">
    <location>
        <begin position="285"/>
        <end position="305"/>
    </location>
</feature>
<feature type="transmembrane region" description="Helical" evidence="8">
    <location>
        <begin position="147"/>
        <end position="171"/>
    </location>
</feature>
<dbReference type="PANTHER" id="PTHR30252:SF3">
    <property type="entry name" value="PYRUVATE_PROTON SYMPORTER BTST"/>
    <property type="match status" value="1"/>
</dbReference>
<evidence type="ECO:0000259" key="9">
    <source>
        <dbReference type="Pfam" id="PF02554"/>
    </source>
</evidence>
<proteinExistence type="inferred from homology"/>
<evidence type="ECO:0000313" key="10">
    <source>
        <dbReference type="EMBL" id="MBP3958644.1"/>
    </source>
</evidence>
<evidence type="ECO:0000256" key="3">
    <source>
        <dbReference type="ARBA" id="ARBA00022448"/>
    </source>
</evidence>
<feature type="transmembrane region" description="Helical" evidence="8">
    <location>
        <begin position="74"/>
        <end position="99"/>
    </location>
</feature>
<protein>
    <submittedName>
        <fullName evidence="10">Carbon starvation protein A</fullName>
    </submittedName>
</protein>
<comment type="similarity">
    <text evidence="2">Belongs to the peptide transporter carbon starvation (CstA) (TC 2.A.114) family.</text>
</comment>
<evidence type="ECO:0000256" key="6">
    <source>
        <dbReference type="ARBA" id="ARBA00022989"/>
    </source>
</evidence>
<keyword evidence="3" id="KW-0813">Transport</keyword>
<evidence type="ECO:0000256" key="4">
    <source>
        <dbReference type="ARBA" id="ARBA00022475"/>
    </source>
</evidence>
<feature type="transmembrane region" description="Helical" evidence="8">
    <location>
        <begin position="418"/>
        <end position="438"/>
    </location>
</feature>
<name>A0ABS5BY29_9BACT</name>
<keyword evidence="4" id="KW-1003">Cell membrane</keyword>
<feature type="transmembrane region" description="Helical" evidence="8">
    <location>
        <begin position="623"/>
        <end position="643"/>
    </location>
</feature>
<feature type="transmembrane region" description="Helical" evidence="8">
    <location>
        <begin position="649"/>
        <end position="669"/>
    </location>
</feature>
<feature type="transmembrane region" description="Helical" evidence="8">
    <location>
        <begin position="734"/>
        <end position="754"/>
    </location>
</feature>
<feature type="transmembrane region" description="Helical" evidence="8">
    <location>
        <begin position="579"/>
        <end position="602"/>
    </location>
</feature>
<feature type="transmembrane region" description="Helical" evidence="8">
    <location>
        <begin position="381"/>
        <end position="398"/>
    </location>
</feature>
<feature type="transmembrane region" description="Helical" evidence="8">
    <location>
        <begin position="681"/>
        <end position="701"/>
    </location>
</feature>